<sequence>MIRNNYCRTNSAIPDSVDPYLLPDKQLTTSRGRKINKPAAEFKRGRTISGNNERSRRLKTVNTVDNIATVHQMVLDNHGIKRKGYTRLPSTESLTSVPEAVNNRETTPCLTEWNDIQQNLFNKYGATSQSSCNAQVYGGATSVPSTSDYNPAAILLEILDGPPISDSALTHYPKFSHPSRTREAREAPFACSLNRQAFDRSATEAQSYRKRVLRDLIVKSMNKFVNSRERCVAFPQGVPHPHQKDSPGPSECGVQHCSGKNVSLGSRFAKALNMGYAFVPPVKKRLVECFEISPVLNVLTCQEITPAPNGVLVRK</sequence>
<dbReference type="EMBL" id="BMAW01076797">
    <property type="protein sequence ID" value="GFU03178.1"/>
    <property type="molecule type" value="Genomic_DNA"/>
</dbReference>
<protein>
    <submittedName>
        <fullName evidence="1">Uncharacterized protein</fullName>
    </submittedName>
</protein>
<reference evidence="1" key="1">
    <citation type="submission" date="2020-08" db="EMBL/GenBank/DDBJ databases">
        <title>Multicomponent nature underlies the extraordinary mechanical properties of spider dragline silk.</title>
        <authorList>
            <person name="Kono N."/>
            <person name="Nakamura H."/>
            <person name="Mori M."/>
            <person name="Yoshida Y."/>
            <person name="Ohtoshi R."/>
            <person name="Malay A.D."/>
            <person name="Moran D.A.P."/>
            <person name="Tomita M."/>
            <person name="Numata K."/>
            <person name="Arakawa K."/>
        </authorList>
    </citation>
    <scope>NUCLEOTIDE SEQUENCE</scope>
</reference>
<accession>A0A8X6Q2L0</accession>
<keyword evidence="2" id="KW-1185">Reference proteome</keyword>
<evidence type="ECO:0000313" key="2">
    <source>
        <dbReference type="Proteomes" id="UP000887013"/>
    </source>
</evidence>
<proteinExistence type="predicted"/>
<dbReference type="Proteomes" id="UP000887013">
    <property type="component" value="Unassembled WGS sequence"/>
</dbReference>
<gene>
    <name evidence="1" type="ORF">NPIL_479031</name>
</gene>
<comment type="caution">
    <text evidence="1">The sequence shown here is derived from an EMBL/GenBank/DDBJ whole genome shotgun (WGS) entry which is preliminary data.</text>
</comment>
<dbReference type="AlphaFoldDB" id="A0A8X6Q2L0"/>
<evidence type="ECO:0000313" key="1">
    <source>
        <dbReference type="EMBL" id="GFU03178.1"/>
    </source>
</evidence>
<name>A0A8X6Q2L0_NEPPI</name>
<organism evidence="1 2">
    <name type="scientific">Nephila pilipes</name>
    <name type="common">Giant wood spider</name>
    <name type="synonym">Nephila maculata</name>
    <dbReference type="NCBI Taxonomy" id="299642"/>
    <lineage>
        <taxon>Eukaryota</taxon>
        <taxon>Metazoa</taxon>
        <taxon>Ecdysozoa</taxon>
        <taxon>Arthropoda</taxon>
        <taxon>Chelicerata</taxon>
        <taxon>Arachnida</taxon>
        <taxon>Araneae</taxon>
        <taxon>Araneomorphae</taxon>
        <taxon>Entelegynae</taxon>
        <taxon>Araneoidea</taxon>
        <taxon>Nephilidae</taxon>
        <taxon>Nephila</taxon>
    </lineage>
</organism>